<dbReference type="EMBL" id="CADILH010000002">
    <property type="protein sequence ID" value="CAB3930334.1"/>
    <property type="molecule type" value="Genomic_DNA"/>
</dbReference>
<organism evidence="2 3">
    <name type="scientific">Achromobacter insolitus</name>
    <dbReference type="NCBI Taxonomy" id="217204"/>
    <lineage>
        <taxon>Bacteria</taxon>
        <taxon>Pseudomonadati</taxon>
        <taxon>Pseudomonadota</taxon>
        <taxon>Betaproteobacteria</taxon>
        <taxon>Burkholderiales</taxon>
        <taxon>Alcaligenaceae</taxon>
        <taxon>Achromobacter</taxon>
    </lineage>
</organism>
<accession>A0A6S7EXV0</accession>
<name>A0A6S7EXV0_9BURK</name>
<dbReference type="AlphaFoldDB" id="A0A6S7EXV0"/>
<keyword evidence="3" id="KW-1185">Reference proteome</keyword>
<sequence length="45" mass="4916">MTKPGFCGESPQSPNLMSLATRRSPQNRARLWSAGLNDTFSFNGS</sequence>
<evidence type="ECO:0000256" key="1">
    <source>
        <dbReference type="SAM" id="MobiDB-lite"/>
    </source>
</evidence>
<evidence type="ECO:0000313" key="3">
    <source>
        <dbReference type="Proteomes" id="UP000494183"/>
    </source>
</evidence>
<feature type="region of interest" description="Disordered" evidence="1">
    <location>
        <begin position="1"/>
        <end position="23"/>
    </location>
</feature>
<feature type="compositionally biased region" description="Polar residues" evidence="1">
    <location>
        <begin position="10"/>
        <end position="23"/>
    </location>
</feature>
<protein>
    <submittedName>
        <fullName evidence="2">Uncharacterized protein</fullName>
    </submittedName>
</protein>
<dbReference type="Proteomes" id="UP000494183">
    <property type="component" value="Unassembled WGS sequence"/>
</dbReference>
<proteinExistence type="predicted"/>
<gene>
    <name evidence="2" type="ORF">LMG6000_01388</name>
</gene>
<reference evidence="2 3" key="1">
    <citation type="submission" date="2020-04" db="EMBL/GenBank/DDBJ databases">
        <authorList>
            <person name="De Canck E."/>
        </authorList>
    </citation>
    <scope>NUCLEOTIDE SEQUENCE [LARGE SCALE GENOMIC DNA]</scope>
    <source>
        <strain evidence="2 3">LMG 6000</strain>
    </source>
</reference>
<evidence type="ECO:0000313" key="2">
    <source>
        <dbReference type="EMBL" id="CAB3930334.1"/>
    </source>
</evidence>